<dbReference type="EMBL" id="CAJGYM010000043">
    <property type="protein sequence ID" value="CAD6194351.1"/>
    <property type="molecule type" value="Genomic_DNA"/>
</dbReference>
<evidence type="ECO:0000313" key="1">
    <source>
        <dbReference type="EMBL" id="CAD6194351.1"/>
    </source>
</evidence>
<reference evidence="1" key="1">
    <citation type="submission" date="2020-10" db="EMBL/GenBank/DDBJ databases">
        <authorList>
            <person name="Kikuchi T."/>
        </authorList>
    </citation>
    <scope>NUCLEOTIDE SEQUENCE</scope>
    <source>
        <strain evidence="1">NKZ352</strain>
    </source>
</reference>
<dbReference type="Proteomes" id="UP000835052">
    <property type="component" value="Unassembled WGS sequence"/>
</dbReference>
<dbReference type="AlphaFoldDB" id="A0A8S1HIV9"/>
<evidence type="ECO:0000313" key="2">
    <source>
        <dbReference type="Proteomes" id="UP000835052"/>
    </source>
</evidence>
<accession>A0A8S1HIV9</accession>
<gene>
    <name evidence="1" type="ORF">CAUJ_LOCUS10270</name>
</gene>
<keyword evidence="2" id="KW-1185">Reference proteome</keyword>
<proteinExistence type="predicted"/>
<name>A0A8S1HIV9_9PELO</name>
<comment type="caution">
    <text evidence="1">The sequence shown here is derived from an EMBL/GenBank/DDBJ whole genome shotgun (WGS) entry which is preliminary data.</text>
</comment>
<organism evidence="1 2">
    <name type="scientific">Caenorhabditis auriculariae</name>
    <dbReference type="NCBI Taxonomy" id="2777116"/>
    <lineage>
        <taxon>Eukaryota</taxon>
        <taxon>Metazoa</taxon>
        <taxon>Ecdysozoa</taxon>
        <taxon>Nematoda</taxon>
        <taxon>Chromadorea</taxon>
        <taxon>Rhabditida</taxon>
        <taxon>Rhabditina</taxon>
        <taxon>Rhabditomorpha</taxon>
        <taxon>Rhabditoidea</taxon>
        <taxon>Rhabditidae</taxon>
        <taxon>Peloderinae</taxon>
        <taxon>Caenorhabditis</taxon>
    </lineage>
</organism>
<protein>
    <submittedName>
        <fullName evidence="1">Uncharacterized protein</fullName>
    </submittedName>
</protein>
<sequence>MVPRNPHQLIWVYGGQIMVAQWRSGINGSAEMFSSRGAHEMTCAHAVVFGMTSRLLVSKVPMAMPATTPAGSHAPLIDCDPRRVHSRLEAQSEADPRVQI</sequence>